<keyword evidence="3" id="KW-1185">Reference proteome</keyword>
<dbReference type="PANTHER" id="PTHR35307:SF3">
    <property type="entry name" value="DUF4220 DOMAIN-CONTAINING PROTEIN"/>
    <property type="match status" value="1"/>
</dbReference>
<feature type="transmembrane region" description="Helical" evidence="1">
    <location>
        <begin position="96"/>
        <end position="114"/>
    </location>
</feature>
<evidence type="ECO:0000313" key="3">
    <source>
        <dbReference type="Proteomes" id="UP001190926"/>
    </source>
</evidence>
<feature type="transmembrane region" description="Helical" evidence="1">
    <location>
        <begin position="240"/>
        <end position="264"/>
    </location>
</feature>
<feature type="transmembrane region" description="Helical" evidence="1">
    <location>
        <begin position="66"/>
        <end position="84"/>
    </location>
</feature>
<feature type="transmembrane region" description="Helical" evidence="1">
    <location>
        <begin position="31"/>
        <end position="54"/>
    </location>
</feature>
<dbReference type="Proteomes" id="UP001190926">
    <property type="component" value="Unassembled WGS sequence"/>
</dbReference>
<accession>A0AAD4IMC2</accession>
<protein>
    <submittedName>
        <fullName evidence="2">Uncharacterized protein</fullName>
    </submittedName>
</protein>
<keyword evidence="1" id="KW-1133">Transmembrane helix</keyword>
<feature type="transmembrane region" description="Helical" evidence="1">
    <location>
        <begin position="284"/>
        <end position="306"/>
    </location>
</feature>
<evidence type="ECO:0000313" key="2">
    <source>
        <dbReference type="EMBL" id="KAH6755278.1"/>
    </source>
</evidence>
<dbReference type="EMBL" id="SDAM02029616">
    <property type="protein sequence ID" value="KAH6755278.1"/>
    <property type="molecule type" value="Genomic_DNA"/>
</dbReference>
<keyword evidence="1" id="KW-0812">Transmembrane</keyword>
<evidence type="ECO:0000256" key="1">
    <source>
        <dbReference type="SAM" id="Phobius"/>
    </source>
</evidence>
<dbReference type="AlphaFoldDB" id="A0AAD4IMC2"/>
<proteinExistence type="predicted"/>
<feature type="transmembrane region" description="Helical" evidence="1">
    <location>
        <begin position="165"/>
        <end position="184"/>
    </location>
</feature>
<feature type="transmembrane region" description="Helical" evidence="1">
    <location>
        <begin position="126"/>
        <end position="145"/>
    </location>
</feature>
<comment type="caution">
    <text evidence="2">The sequence shown here is derived from an EMBL/GenBank/DDBJ whole genome shotgun (WGS) entry which is preliminary data.</text>
</comment>
<gene>
    <name evidence="2" type="ORF">C2S53_015507</name>
</gene>
<keyword evidence="1" id="KW-0472">Membrane</keyword>
<sequence length="754" mass="85342">MMIDCNACNDICNSDYMDIVQDKLNKPMPWIGMYIAAASAACSLAMAADLFSGFRNKRFWFPCKYFSLNAISLTMLAVMTKLPADLTNDMRGVNDKLALISSIVLMSIAMANFMTSLGSVDNNEMVVNLAALSILVITLTSNVSIHVFQMREFSVVETIMAEELVSILLMLFLLLTFCSLALTVPSAKRYLEAEYNEMQKIVSSKPIEKGEYTLDELRVVVKRYWVMSETGSLQFVMARAAISVTASLICPLLVLTLFEAHLRLHLSHDGSSWTYTNYAWSTNWILYIQSAGVVFGGIAPLFRWLFVARFKISELRHKRMRDELFYVETYWTSKLVEWRETSLPLQIHNFKCRKLVHDAKGLVLNICIRIQIFFVLASKLILLTSCKFGTAILLCFHHMKDLNKPNDVRGCESMAGTGLDFSRYVLLLEGEVEVPKKVLQNICDELDMLIQIGEEKKPRNLIELLMKSTNFKGVREFDSNEVPSLHSLEPPNCWSLPVVTLTSIVVELPNVTNHKTNMLLRGVREGLSLVELIEKTLNRKGDPKSIRNAADRVWVGIELYGKWERKHLKTANLKVTTGKELLQKLSDVAKKTVVDFMTNTDDFLMQNPVNWPAKVIAANSMYRISQTILLAHKDDRNQTNEALFERLAIIISDILAACLTNLVHVITLKCHQVAIKERQESVRHAAILLGESREVLEILQHRHLPSLGREKAADIDEWRAFMEHNNEKASALASSTDSPIQQSNGEHVCIELEG</sequence>
<organism evidence="2 3">
    <name type="scientific">Perilla frutescens var. hirtella</name>
    <name type="common">Perilla citriodora</name>
    <name type="synonym">Perilla setoyensis</name>
    <dbReference type="NCBI Taxonomy" id="608512"/>
    <lineage>
        <taxon>Eukaryota</taxon>
        <taxon>Viridiplantae</taxon>
        <taxon>Streptophyta</taxon>
        <taxon>Embryophyta</taxon>
        <taxon>Tracheophyta</taxon>
        <taxon>Spermatophyta</taxon>
        <taxon>Magnoliopsida</taxon>
        <taxon>eudicotyledons</taxon>
        <taxon>Gunneridae</taxon>
        <taxon>Pentapetalae</taxon>
        <taxon>asterids</taxon>
        <taxon>lamiids</taxon>
        <taxon>Lamiales</taxon>
        <taxon>Lamiaceae</taxon>
        <taxon>Nepetoideae</taxon>
        <taxon>Elsholtzieae</taxon>
        <taxon>Perilla</taxon>
    </lineage>
</organism>
<reference evidence="2 3" key="1">
    <citation type="journal article" date="2021" name="Nat. Commun.">
        <title>Incipient diploidization of the medicinal plant Perilla within 10,000 years.</title>
        <authorList>
            <person name="Zhang Y."/>
            <person name="Shen Q."/>
            <person name="Leng L."/>
            <person name="Zhang D."/>
            <person name="Chen S."/>
            <person name="Shi Y."/>
            <person name="Ning Z."/>
            <person name="Chen S."/>
        </authorList>
    </citation>
    <scope>NUCLEOTIDE SEQUENCE [LARGE SCALE GENOMIC DNA]</scope>
    <source>
        <strain evidence="3">cv. PC099</strain>
    </source>
</reference>
<dbReference type="PANTHER" id="PTHR35307">
    <property type="entry name" value="PROTEIN, PUTATIVE-RELATED"/>
    <property type="match status" value="1"/>
</dbReference>
<name>A0AAD4IMC2_PERFH</name>